<accession>A0A0F9P6M1</accession>
<gene>
    <name evidence="2" type="ORF">LCGC14_1252150</name>
</gene>
<proteinExistence type="predicted"/>
<dbReference type="AlphaFoldDB" id="A0A0F9P6M1"/>
<name>A0A0F9P6M1_9ZZZZ</name>
<feature type="non-terminal residue" evidence="2">
    <location>
        <position position="1"/>
    </location>
</feature>
<reference evidence="2" key="1">
    <citation type="journal article" date="2015" name="Nature">
        <title>Complex archaea that bridge the gap between prokaryotes and eukaryotes.</title>
        <authorList>
            <person name="Spang A."/>
            <person name="Saw J.H."/>
            <person name="Jorgensen S.L."/>
            <person name="Zaremba-Niedzwiedzka K."/>
            <person name="Martijn J."/>
            <person name="Lind A.E."/>
            <person name="van Eijk R."/>
            <person name="Schleper C."/>
            <person name="Guy L."/>
            <person name="Ettema T.J."/>
        </authorList>
    </citation>
    <scope>NUCLEOTIDE SEQUENCE</scope>
</reference>
<evidence type="ECO:0000256" key="1">
    <source>
        <dbReference type="SAM" id="MobiDB-lite"/>
    </source>
</evidence>
<dbReference type="EMBL" id="LAZR01006872">
    <property type="protein sequence ID" value="KKM89077.1"/>
    <property type="molecule type" value="Genomic_DNA"/>
</dbReference>
<feature type="region of interest" description="Disordered" evidence="1">
    <location>
        <begin position="1"/>
        <end position="32"/>
    </location>
</feature>
<comment type="caution">
    <text evidence="2">The sequence shown here is derived from an EMBL/GenBank/DDBJ whole genome shotgun (WGS) entry which is preliminary data.</text>
</comment>
<protein>
    <submittedName>
        <fullName evidence="2">Uncharacterized protein</fullName>
    </submittedName>
</protein>
<sequence>TGEYLEGNDQANSSELPQSMGYYPPKGERGRE</sequence>
<evidence type="ECO:0000313" key="2">
    <source>
        <dbReference type="EMBL" id="KKM89077.1"/>
    </source>
</evidence>
<organism evidence="2">
    <name type="scientific">marine sediment metagenome</name>
    <dbReference type="NCBI Taxonomy" id="412755"/>
    <lineage>
        <taxon>unclassified sequences</taxon>
        <taxon>metagenomes</taxon>
        <taxon>ecological metagenomes</taxon>
    </lineage>
</organism>